<keyword evidence="4" id="KW-1185">Reference proteome</keyword>
<organism evidence="3 4">
    <name type="scientific">Cellulomonas alba</name>
    <dbReference type="NCBI Taxonomy" id="3053467"/>
    <lineage>
        <taxon>Bacteria</taxon>
        <taxon>Bacillati</taxon>
        <taxon>Actinomycetota</taxon>
        <taxon>Actinomycetes</taxon>
        <taxon>Micrococcales</taxon>
        <taxon>Cellulomonadaceae</taxon>
        <taxon>Cellulomonas</taxon>
    </lineage>
</organism>
<keyword evidence="1" id="KW-0732">Signal</keyword>
<dbReference type="Pfam" id="PF16640">
    <property type="entry name" value="Big_3_5"/>
    <property type="match status" value="2"/>
</dbReference>
<proteinExistence type="predicted"/>
<protein>
    <submittedName>
        <fullName evidence="3">Ig-like domain-containing protein</fullName>
    </submittedName>
</protein>
<dbReference type="Proteomes" id="UP001529338">
    <property type="component" value="Unassembled WGS sequence"/>
</dbReference>
<dbReference type="RefSeq" id="WP_289456060.1">
    <property type="nucleotide sequence ID" value="NZ_JAUCGQ010000002.1"/>
</dbReference>
<sequence length="627" mass="63898">MTSWKAPLTAVAATAALLAAALPAAASTGTGTAPDGTAMTVAIDDFDGPAPSSREERVVVTDDGRIVPTTTAARPDAAARPSVRRLLAGTGLRAASTLAPSSAATVARSLAPVTEELYVAAIQDSSTTGSLSTTQATQIASTAAGYWQREAKGGIASFTVAAAVDLPLDGSCSRDYEDLWALAAVEYPGVDFTAPGTHLAVFSPLGCEASYDYAGIANVGDDLTTGGYIQVVGDEWGILAHELGHHFGLGHADLALQTATDVATYEYFGLFGPQALQVSDYEPGALDGAWRAQLGLPGEAARERVARWNSAPALYSLTPLTSSGVSTLVVQGSDGAPAFYLDYRSGAAGDTHTFYAADATGLVSAAWFDDLADVSYRRGVTVSLPALGDLFTAAFPANDGTYHAAGRPGDALTLMSGAVTIRVVSQSSTGAQVLVSYRANPQVGTTTKVAVPAVAEHARAKVAISVTAPNGAAVSGQVDVLMDGKRIGAATVAGGRAAFTTPSGMAAGRHSFTARYLGTPAFRASAASTSVLIKDASTVRASAAKVRAGTGATVVAKVRSDLKATGTVRVYKGSVVVGKASVKAGKATIHLPRSWKAKTYKLTVKYSGSSTVAGSSTTTKVVVLPRR</sequence>
<accession>A0ABT7SII0</accession>
<reference evidence="3 4" key="1">
    <citation type="submission" date="2023-06" db="EMBL/GenBank/DDBJ databases">
        <title>Cellulomonas sp. MW4 Whole genome sequence.</title>
        <authorList>
            <person name="Park S."/>
        </authorList>
    </citation>
    <scope>NUCLEOTIDE SEQUENCE [LARGE SCALE GENOMIC DNA]</scope>
    <source>
        <strain evidence="3 4">MW4</strain>
    </source>
</reference>
<dbReference type="EMBL" id="JAUCGQ010000002">
    <property type="protein sequence ID" value="MDM7855988.1"/>
    <property type="molecule type" value="Genomic_DNA"/>
</dbReference>
<dbReference type="InterPro" id="IPR013783">
    <property type="entry name" value="Ig-like_fold"/>
</dbReference>
<comment type="caution">
    <text evidence="3">The sequence shown here is derived from an EMBL/GenBank/DDBJ whole genome shotgun (WGS) entry which is preliminary data.</text>
</comment>
<dbReference type="InterPro" id="IPR032109">
    <property type="entry name" value="Big_3_5"/>
</dbReference>
<dbReference type="Gene3D" id="2.60.40.10">
    <property type="entry name" value="Immunoglobulins"/>
    <property type="match status" value="2"/>
</dbReference>
<feature type="signal peptide" evidence="1">
    <location>
        <begin position="1"/>
        <end position="26"/>
    </location>
</feature>
<dbReference type="SUPFAM" id="SSF55486">
    <property type="entry name" value="Metalloproteases ('zincins'), catalytic domain"/>
    <property type="match status" value="1"/>
</dbReference>
<evidence type="ECO:0000259" key="2">
    <source>
        <dbReference type="Pfam" id="PF16640"/>
    </source>
</evidence>
<feature type="domain" description="Bacterial Ig-like" evidence="2">
    <location>
        <begin position="458"/>
        <end position="531"/>
    </location>
</feature>
<evidence type="ECO:0000313" key="3">
    <source>
        <dbReference type="EMBL" id="MDM7855988.1"/>
    </source>
</evidence>
<feature type="chain" id="PRO_5045880457" evidence="1">
    <location>
        <begin position="27"/>
        <end position="627"/>
    </location>
</feature>
<gene>
    <name evidence="3" type="ORF">QRT04_13710</name>
</gene>
<feature type="domain" description="Bacterial Ig-like" evidence="2">
    <location>
        <begin position="541"/>
        <end position="623"/>
    </location>
</feature>
<evidence type="ECO:0000313" key="4">
    <source>
        <dbReference type="Proteomes" id="UP001529338"/>
    </source>
</evidence>
<name>A0ABT7SII0_9CELL</name>
<evidence type="ECO:0000256" key="1">
    <source>
        <dbReference type="SAM" id="SignalP"/>
    </source>
</evidence>